<name>A0A125F8R5_9BURK</name>
<protein>
    <submittedName>
        <fullName evidence="1">Uncharacterized protein</fullName>
    </submittedName>
</protein>
<dbReference type="EMBL" id="QTPM01000058">
    <property type="protein sequence ID" value="RQY83426.1"/>
    <property type="molecule type" value="Genomic_DNA"/>
</dbReference>
<dbReference type="Proteomes" id="UP000068603">
    <property type="component" value="Unassembled WGS sequence"/>
</dbReference>
<evidence type="ECO:0000313" key="3">
    <source>
        <dbReference type="Proteomes" id="UP000068603"/>
    </source>
</evidence>
<proteinExistence type="predicted"/>
<reference evidence="2 4" key="2">
    <citation type="submission" date="2018-08" db="EMBL/GenBank/DDBJ databases">
        <title>Comparative analysis of Burkholderia isolates from Puerto Rico.</title>
        <authorList>
            <person name="Hall C."/>
            <person name="Sahl J."/>
            <person name="Wagner D."/>
        </authorList>
    </citation>
    <scope>NUCLEOTIDE SEQUENCE [LARGE SCALE GENOMIC DNA]</scope>
    <source>
        <strain evidence="2 4">Bp8966</strain>
    </source>
</reference>
<sequence length="85" mass="9030">MRVDARAARYDRRIPTLPELAMHACCSRQTAAAALRTPASRTGAGTAISTVCAAVAARMPGIAAWRRFTQLLASIPDSNDDFGLV</sequence>
<dbReference type="RefSeq" id="WP_060149382.1">
    <property type="nucleotide sequence ID" value="NZ_LPGD01000050.1"/>
</dbReference>
<evidence type="ECO:0000313" key="2">
    <source>
        <dbReference type="EMBL" id="RQY83426.1"/>
    </source>
</evidence>
<evidence type="ECO:0000313" key="4">
    <source>
        <dbReference type="Proteomes" id="UP000281098"/>
    </source>
</evidence>
<keyword evidence="4" id="KW-1185">Reference proteome</keyword>
<reference evidence="1 3" key="1">
    <citation type="submission" date="2015-11" db="EMBL/GenBank/DDBJ databases">
        <title>Expanding the genomic diversity of Burkholderia species for the development of highly accurate diagnostics.</title>
        <authorList>
            <person name="Sahl J."/>
            <person name="Keim P."/>
            <person name="Wagner D."/>
        </authorList>
    </citation>
    <scope>NUCLEOTIDE SEQUENCE [LARGE SCALE GENOMIC DNA]</scope>
    <source>
        <strain evidence="1 3">MSMB1960WGS</strain>
    </source>
</reference>
<organism evidence="1">
    <name type="scientific">Burkholderia stagnalis</name>
    <dbReference type="NCBI Taxonomy" id="1503054"/>
    <lineage>
        <taxon>Bacteria</taxon>
        <taxon>Pseudomonadati</taxon>
        <taxon>Pseudomonadota</taxon>
        <taxon>Betaproteobacteria</taxon>
        <taxon>Burkholderiales</taxon>
        <taxon>Burkholderiaceae</taxon>
        <taxon>Burkholderia</taxon>
        <taxon>Burkholderia cepacia complex</taxon>
    </lineage>
</organism>
<gene>
    <name evidence="2" type="ORF">DF017_30780</name>
    <name evidence="1" type="ORF">WT44_02725</name>
</gene>
<dbReference type="EMBL" id="LPHB01000009">
    <property type="protein sequence ID" value="KWA67873.1"/>
    <property type="molecule type" value="Genomic_DNA"/>
</dbReference>
<accession>A0A125F8R5</accession>
<evidence type="ECO:0000313" key="1">
    <source>
        <dbReference type="EMBL" id="KWA67873.1"/>
    </source>
</evidence>
<dbReference type="AlphaFoldDB" id="A0A125F8R5"/>
<dbReference type="Proteomes" id="UP000281098">
    <property type="component" value="Unassembled WGS sequence"/>
</dbReference>
<comment type="caution">
    <text evidence="1">The sequence shown here is derived from an EMBL/GenBank/DDBJ whole genome shotgun (WGS) entry which is preliminary data.</text>
</comment>